<accession>A0AAD7NKL3</accession>
<name>A0AAD7NKL3_9AGAR</name>
<evidence type="ECO:0000313" key="1">
    <source>
        <dbReference type="EMBL" id="KAJ7765699.1"/>
    </source>
</evidence>
<proteinExistence type="predicted"/>
<gene>
    <name evidence="1" type="ORF">B0H16DRAFT_399596</name>
</gene>
<protein>
    <submittedName>
        <fullName evidence="1">Uncharacterized protein</fullName>
    </submittedName>
</protein>
<sequence>MAYYQPAHPPVQLQMAARAPARKQSKRLEACVYSPGLYRLPNPHAPTPAAILSGAYSADEGIENFPRRAQFCGRPCLSIPFTVGGHPAPYLKDALKDRVLIDGAEDPVMVMADNTWSRTRWVLEWPGYDLAARNLPVAGLTRLALVKEIAKCVAVFLQSGATGPSSLGDNHPWSLRNVHFGDIRLVALNYYGRVWVPILALDAA</sequence>
<organism evidence="1 2">
    <name type="scientific">Mycena metata</name>
    <dbReference type="NCBI Taxonomy" id="1033252"/>
    <lineage>
        <taxon>Eukaryota</taxon>
        <taxon>Fungi</taxon>
        <taxon>Dikarya</taxon>
        <taxon>Basidiomycota</taxon>
        <taxon>Agaricomycotina</taxon>
        <taxon>Agaricomycetes</taxon>
        <taxon>Agaricomycetidae</taxon>
        <taxon>Agaricales</taxon>
        <taxon>Marasmiineae</taxon>
        <taxon>Mycenaceae</taxon>
        <taxon>Mycena</taxon>
    </lineage>
</organism>
<evidence type="ECO:0000313" key="2">
    <source>
        <dbReference type="Proteomes" id="UP001215598"/>
    </source>
</evidence>
<dbReference type="AlphaFoldDB" id="A0AAD7NKL3"/>
<keyword evidence="2" id="KW-1185">Reference proteome</keyword>
<comment type="caution">
    <text evidence="1">The sequence shown here is derived from an EMBL/GenBank/DDBJ whole genome shotgun (WGS) entry which is preliminary data.</text>
</comment>
<reference evidence="1" key="1">
    <citation type="submission" date="2023-03" db="EMBL/GenBank/DDBJ databases">
        <title>Massive genome expansion in bonnet fungi (Mycena s.s.) driven by repeated elements and novel gene families across ecological guilds.</title>
        <authorList>
            <consortium name="Lawrence Berkeley National Laboratory"/>
            <person name="Harder C.B."/>
            <person name="Miyauchi S."/>
            <person name="Viragh M."/>
            <person name="Kuo A."/>
            <person name="Thoen E."/>
            <person name="Andreopoulos B."/>
            <person name="Lu D."/>
            <person name="Skrede I."/>
            <person name="Drula E."/>
            <person name="Henrissat B."/>
            <person name="Morin E."/>
            <person name="Kohler A."/>
            <person name="Barry K."/>
            <person name="LaButti K."/>
            <person name="Morin E."/>
            <person name="Salamov A."/>
            <person name="Lipzen A."/>
            <person name="Mereny Z."/>
            <person name="Hegedus B."/>
            <person name="Baldrian P."/>
            <person name="Stursova M."/>
            <person name="Weitz H."/>
            <person name="Taylor A."/>
            <person name="Grigoriev I.V."/>
            <person name="Nagy L.G."/>
            <person name="Martin F."/>
            <person name="Kauserud H."/>
        </authorList>
    </citation>
    <scope>NUCLEOTIDE SEQUENCE</scope>
    <source>
        <strain evidence="1">CBHHK182m</strain>
    </source>
</reference>
<dbReference type="Proteomes" id="UP001215598">
    <property type="component" value="Unassembled WGS sequence"/>
</dbReference>
<dbReference type="EMBL" id="JARKIB010000025">
    <property type="protein sequence ID" value="KAJ7765699.1"/>
    <property type="molecule type" value="Genomic_DNA"/>
</dbReference>